<organism evidence="1 2">
    <name type="scientific">Mesorhizobium escarrei</name>
    <dbReference type="NCBI Taxonomy" id="666018"/>
    <lineage>
        <taxon>Bacteria</taxon>
        <taxon>Pseudomonadati</taxon>
        <taxon>Pseudomonadota</taxon>
        <taxon>Alphaproteobacteria</taxon>
        <taxon>Hyphomicrobiales</taxon>
        <taxon>Phyllobacteriaceae</taxon>
        <taxon>Mesorhizobium</taxon>
    </lineage>
</organism>
<sequence length="231" mass="25452">MEPTPLWHAFATEALAFRPRLIVLDTAADLYGGDEIKRGQVRQFIGMLRKLAIEIDCAIVLLAHPSVQGMQSGTGLSGSTGWGNSVRSRLYLTADKDDANLRVLTNKKANYGKVGGELRFRYLEGAFVLDDGKPSPVAWLLNKQADETYVDLLSKLNHQGQRLSPSPSQTYAPKIMAAHAEANGLTKRQLADAQQRLLDKGTVKIVEEGSPSRRYRRLLVASEMYGEVPSN</sequence>
<dbReference type="SUPFAM" id="SSF52540">
    <property type="entry name" value="P-loop containing nucleoside triphosphate hydrolases"/>
    <property type="match status" value="1"/>
</dbReference>
<protein>
    <recommendedName>
        <fullName evidence="3">AAA family ATPase</fullName>
    </recommendedName>
</protein>
<reference evidence="1 2" key="1">
    <citation type="submission" date="2022-03" db="EMBL/GenBank/DDBJ databases">
        <authorList>
            <person name="Brunel B."/>
        </authorList>
    </citation>
    <scope>NUCLEOTIDE SEQUENCE [LARGE SCALE GENOMIC DNA]</scope>
    <source>
        <strain evidence="1">STM5069sample</strain>
    </source>
</reference>
<dbReference type="RefSeq" id="WP_254022453.1">
    <property type="nucleotide sequence ID" value="NZ_CAKXZT010000183.1"/>
</dbReference>
<evidence type="ECO:0008006" key="3">
    <source>
        <dbReference type="Google" id="ProtNLM"/>
    </source>
</evidence>
<gene>
    <name evidence="1" type="ORF">MES5069_830027</name>
</gene>
<dbReference type="EMBL" id="CAKXZT010000183">
    <property type="protein sequence ID" value="CAH2409380.1"/>
    <property type="molecule type" value="Genomic_DNA"/>
</dbReference>
<evidence type="ECO:0000313" key="2">
    <source>
        <dbReference type="Proteomes" id="UP001153050"/>
    </source>
</evidence>
<proteinExistence type="predicted"/>
<keyword evidence="2" id="KW-1185">Reference proteome</keyword>
<dbReference type="Gene3D" id="3.40.50.300">
    <property type="entry name" value="P-loop containing nucleotide triphosphate hydrolases"/>
    <property type="match status" value="1"/>
</dbReference>
<dbReference type="InterPro" id="IPR027417">
    <property type="entry name" value="P-loop_NTPase"/>
</dbReference>
<name>A0ABM9EJ14_9HYPH</name>
<comment type="caution">
    <text evidence="1">The sequence shown here is derived from an EMBL/GenBank/DDBJ whole genome shotgun (WGS) entry which is preliminary data.</text>
</comment>
<dbReference type="Pfam" id="PF13481">
    <property type="entry name" value="AAA_25"/>
    <property type="match status" value="1"/>
</dbReference>
<dbReference type="Proteomes" id="UP001153050">
    <property type="component" value="Unassembled WGS sequence"/>
</dbReference>
<evidence type="ECO:0000313" key="1">
    <source>
        <dbReference type="EMBL" id="CAH2409380.1"/>
    </source>
</evidence>
<accession>A0ABM9EJ14</accession>